<proteinExistence type="predicted"/>
<accession>A0A915HQ78</accession>
<reference evidence="2" key="1">
    <citation type="submission" date="2022-11" db="UniProtKB">
        <authorList>
            <consortium name="WormBaseParasite"/>
        </authorList>
    </citation>
    <scope>IDENTIFICATION</scope>
</reference>
<organism evidence="1 2">
    <name type="scientific">Romanomermis culicivorax</name>
    <name type="common">Nematode worm</name>
    <dbReference type="NCBI Taxonomy" id="13658"/>
    <lineage>
        <taxon>Eukaryota</taxon>
        <taxon>Metazoa</taxon>
        <taxon>Ecdysozoa</taxon>
        <taxon>Nematoda</taxon>
        <taxon>Enoplea</taxon>
        <taxon>Dorylaimia</taxon>
        <taxon>Mermithida</taxon>
        <taxon>Mermithoidea</taxon>
        <taxon>Mermithidae</taxon>
        <taxon>Romanomermis</taxon>
    </lineage>
</organism>
<evidence type="ECO:0000313" key="1">
    <source>
        <dbReference type="Proteomes" id="UP000887565"/>
    </source>
</evidence>
<keyword evidence="1" id="KW-1185">Reference proteome</keyword>
<evidence type="ECO:0000313" key="2">
    <source>
        <dbReference type="WBParaSite" id="nRc.2.0.1.t04098-RA"/>
    </source>
</evidence>
<sequence length="96" mass="10914">MDCSLLVWLRHLNNLRINEHILSSSRLMRISDECGNARISGPFLAKRKIGIITGDQCYIRPSRVNLVSCKQTTSESKLDSKFDKVLGKDLIPLTFH</sequence>
<dbReference type="WBParaSite" id="nRc.2.0.1.t04098-RA">
    <property type="protein sequence ID" value="nRc.2.0.1.t04098-RA"/>
    <property type="gene ID" value="nRc.2.0.1.g04098"/>
</dbReference>
<name>A0A915HQ78_ROMCU</name>
<dbReference type="AlphaFoldDB" id="A0A915HQ78"/>
<dbReference type="Proteomes" id="UP000887565">
    <property type="component" value="Unplaced"/>
</dbReference>
<protein>
    <submittedName>
        <fullName evidence="2">Uncharacterized protein</fullName>
    </submittedName>
</protein>